<comment type="caution">
    <text evidence="1">The sequence shown here is derived from an EMBL/GenBank/DDBJ whole genome shotgun (WGS) entry which is preliminary data.</text>
</comment>
<dbReference type="EMBL" id="CM055113">
    <property type="protein sequence ID" value="KAJ7516218.1"/>
    <property type="molecule type" value="Genomic_DNA"/>
</dbReference>
<proteinExistence type="predicted"/>
<gene>
    <name evidence="1" type="ORF">O6H91_22G047800</name>
</gene>
<dbReference type="Proteomes" id="UP001162992">
    <property type="component" value="Chromosome 22"/>
</dbReference>
<reference evidence="2" key="1">
    <citation type="journal article" date="2024" name="Proc. Natl. Acad. Sci. U.S.A.">
        <title>Extraordinary preservation of gene collinearity over three hundred million years revealed in homosporous lycophytes.</title>
        <authorList>
            <person name="Li C."/>
            <person name="Wickell D."/>
            <person name="Kuo L.Y."/>
            <person name="Chen X."/>
            <person name="Nie B."/>
            <person name="Liao X."/>
            <person name="Peng D."/>
            <person name="Ji J."/>
            <person name="Jenkins J."/>
            <person name="Williams M."/>
            <person name="Shu S."/>
            <person name="Plott C."/>
            <person name="Barry K."/>
            <person name="Rajasekar S."/>
            <person name="Grimwood J."/>
            <person name="Han X."/>
            <person name="Sun S."/>
            <person name="Hou Z."/>
            <person name="He W."/>
            <person name="Dai G."/>
            <person name="Sun C."/>
            <person name="Schmutz J."/>
            <person name="Leebens-Mack J.H."/>
            <person name="Li F.W."/>
            <person name="Wang L."/>
        </authorList>
    </citation>
    <scope>NUCLEOTIDE SEQUENCE [LARGE SCALE GENOMIC DNA]</scope>
    <source>
        <strain evidence="2">cv. PW_Plant_1</strain>
    </source>
</reference>
<name>A0ACC2AF95_DIPCM</name>
<evidence type="ECO:0000313" key="2">
    <source>
        <dbReference type="Proteomes" id="UP001162992"/>
    </source>
</evidence>
<organism evidence="1 2">
    <name type="scientific">Diphasiastrum complanatum</name>
    <name type="common">Issler's clubmoss</name>
    <name type="synonym">Lycopodium complanatum</name>
    <dbReference type="NCBI Taxonomy" id="34168"/>
    <lineage>
        <taxon>Eukaryota</taxon>
        <taxon>Viridiplantae</taxon>
        <taxon>Streptophyta</taxon>
        <taxon>Embryophyta</taxon>
        <taxon>Tracheophyta</taxon>
        <taxon>Lycopodiopsida</taxon>
        <taxon>Lycopodiales</taxon>
        <taxon>Lycopodiaceae</taxon>
        <taxon>Lycopodioideae</taxon>
        <taxon>Diphasiastrum</taxon>
    </lineage>
</organism>
<keyword evidence="2" id="KW-1185">Reference proteome</keyword>
<evidence type="ECO:0000313" key="1">
    <source>
        <dbReference type="EMBL" id="KAJ7516218.1"/>
    </source>
</evidence>
<protein>
    <submittedName>
        <fullName evidence="1">Uncharacterized protein</fullName>
    </submittedName>
</protein>
<sequence length="149" mass="16669">MTGCKLKCHSFGIVTLCRSNSSCRKTKHACILHRPPSSSGCSAGAMANGIDYNLPSVNCSSHMNRFLIKPRFGKRFEHGLPKKPLVSPENSIISRIIHFSGSLTERPCLSRRCHLMGAWRSFSNFSFPGVAPKRPRISHFFLYVDGHHQ</sequence>
<accession>A0ACC2AF95</accession>